<comment type="caution">
    <text evidence="1">The sequence shown here is derived from an EMBL/GenBank/DDBJ whole genome shotgun (WGS) entry which is preliminary data.</text>
</comment>
<evidence type="ECO:0000313" key="2">
    <source>
        <dbReference type="Proteomes" id="UP000190667"/>
    </source>
</evidence>
<dbReference type="RefSeq" id="WP_176110431.1">
    <property type="nucleotide sequence ID" value="NZ_MRUL01000046.1"/>
</dbReference>
<accession>A0A1S8Y3Z7</accession>
<proteinExistence type="predicted"/>
<keyword evidence="2" id="KW-1185">Reference proteome</keyword>
<name>A0A1S8Y3Z7_9GAMM</name>
<protein>
    <submittedName>
        <fullName evidence="1">Uncharacterized protein</fullName>
    </submittedName>
</protein>
<reference evidence="1 2" key="1">
    <citation type="submission" date="2016-12" db="EMBL/GenBank/DDBJ databases">
        <title>Izhakiella australiana sp. nov. of genus Izhakiella isolated from Australian desert.</title>
        <authorList>
            <person name="Ji M."/>
        </authorList>
    </citation>
    <scope>NUCLEOTIDE SEQUENCE [LARGE SCALE GENOMIC DNA]</scope>
    <source>
        <strain evidence="1 2">D4N98</strain>
    </source>
</reference>
<dbReference type="Proteomes" id="UP000190667">
    <property type="component" value="Unassembled WGS sequence"/>
</dbReference>
<feature type="non-terminal residue" evidence="1">
    <location>
        <position position="84"/>
    </location>
</feature>
<gene>
    <name evidence="1" type="ORF">BTJ39_24035</name>
</gene>
<organism evidence="1 2">
    <name type="scientific">Izhakiella australiensis</name>
    <dbReference type="NCBI Taxonomy" id="1926881"/>
    <lineage>
        <taxon>Bacteria</taxon>
        <taxon>Pseudomonadati</taxon>
        <taxon>Pseudomonadota</taxon>
        <taxon>Gammaproteobacteria</taxon>
        <taxon>Enterobacterales</taxon>
        <taxon>Erwiniaceae</taxon>
        <taxon>Izhakiella</taxon>
    </lineage>
</organism>
<dbReference type="EMBL" id="MRUL01000046">
    <property type="protein sequence ID" value="OON33556.1"/>
    <property type="molecule type" value="Genomic_DNA"/>
</dbReference>
<dbReference type="AlphaFoldDB" id="A0A1S8Y3Z7"/>
<sequence length="84" mass="9891">MQITERDRQAIEKIIAGFDDDDDQIRKEVERIVADCRLPVFICPNLRGEFTENLMDFAAGDFDQQTRDSEYIYDLVLNAVKYHF</sequence>
<evidence type="ECO:0000313" key="1">
    <source>
        <dbReference type="EMBL" id="OON33556.1"/>
    </source>
</evidence>